<evidence type="ECO:0000313" key="3">
    <source>
        <dbReference type="Proteomes" id="UP000005237"/>
    </source>
</evidence>
<name>A0A8R1I2P4_CAEJA</name>
<dbReference type="PANTHER" id="PTHR23018">
    <property type="entry name" value="SERPENTINE RECEPTOR, CLASS XA-RELATED"/>
    <property type="match status" value="1"/>
</dbReference>
<dbReference type="AlphaFoldDB" id="A0A8R1I2P4"/>
<dbReference type="Proteomes" id="UP000005237">
    <property type="component" value="Unassembled WGS sequence"/>
</dbReference>
<keyword evidence="3" id="KW-1185">Reference proteome</keyword>
<sequence length="155" mass="18218">MPKTAVVSHYFDTYNGLIPVFCMLVNVGLIVYLHFERKKKFGKLVDNNSRERSLLIQSVSTTSFLLIYDITHHIICFFEDHYFALSTFQRRVIYYIRTGSVALSCFFIYFICNPVVRKIILERFRKIVQWEKQNKSTGITKSSKNTVFTIIARPL</sequence>
<keyword evidence="1" id="KW-0812">Transmembrane</keyword>
<accession>A0A8R1I2P4</accession>
<evidence type="ECO:0000313" key="2">
    <source>
        <dbReference type="EnsemblMetazoa" id="CJA17552a.1"/>
    </source>
</evidence>
<dbReference type="PANTHER" id="PTHR23018:SF4">
    <property type="entry name" value="G_PROTEIN_RECEP_F1_2 DOMAIN-CONTAINING PROTEIN-RELATED"/>
    <property type="match status" value="1"/>
</dbReference>
<organism evidence="2 3">
    <name type="scientific">Caenorhabditis japonica</name>
    <dbReference type="NCBI Taxonomy" id="281687"/>
    <lineage>
        <taxon>Eukaryota</taxon>
        <taxon>Metazoa</taxon>
        <taxon>Ecdysozoa</taxon>
        <taxon>Nematoda</taxon>
        <taxon>Chromadorea</taxon>
        <taxon>Rhabditida</taxon>
        <taxon>Rhabditina</taxon>
        <taxon>Rhabditomorpha</taxon>
        <taxon>Rhabditoidea</taxon>
        <taxon>Rhabditidae</taxon>
        <taxon>Peloderinae</taxon>
        <taxon>Caenorhabditis</taxon>
    </lineage>
</organism>
<keyword evidence="1" id="KW-1133">Transmembrane helix</keyword>
<feature type="transmembrane region" description="Helical" evidence="1">
    <location>
        <begin position="16"/>
        <end position="33"/>
    </location>
</feature>
<reference evidence="2" key="2">
    <citation type="submission" date="2022-06" db="UniProtKB">
        <authorList>
            <consortium name="EnsemblMetazoa"/>
        </authorList>
    </citation>
    <scope>IDENTIFICATION</scope>
    <source>
        <strain evidence="2">DF5081</strain>
    </source>
</reference>
<reference evidence="3" key="1">
    <citation type="submission" date="2010-08" db="EMBL/GenBank/DDBJ databases">
        <authorList>
            <consortium name="Caenorhabditis japonica Sequencing Consortium"/>
            <person name="Wilson R.K."/>
        </authorList>
    </citation>
    <scope>NUCLEOTIDE SEQUENCE [LARGE SCALE GENOMIC DNA]</scope>
    <source>
        <strain evidence="3">DF5081</strain>
    </source>
</reference>
<feature type="transmembrane region" description="Helical" evidence="1">
    <location>
        <begin position="95"/>
        <end position="116"/>
    </location>
</feature>
<proteinExistence type="predicted"/>
<protein>
    <submittedName>
        <fullName evidence="2">Uncharacterized protein</fullName>
    </submittedName>
</protein>
<dbReference type="InterPro" id="IPR005047">
    <property type="entry name" value="7TM_GPCR_serpentine_rcpt_Srxa"/>
</dbReference>
<dbReference type="EnsemblMetazoa" id="CJA17552a.1">
    <property type="protein sequence ID" value="CJA17552a.1"/>
    <property type="gene ID" value="WBGene00136756"/>
</dbReference>
<evidence type="ECO:0000256" key="1">
    <source>
        <dbReference type="SAM" id="Phobius"/>
    </source>
</evidence>
<feature type="transmembrane region" description="Helical" evidence="1">
    <location>
        <begin position="54"/>
        <end position="75"/>
    </location>
</feature>
<keyword evidence="1" id="KW-0472">Membrane</keyword>